<keyword evidence="1" id="KW-1133">Transmembrane helix</keyword>
<protein>
    <submittedName>
        <fullName evidence="2">Uncharacterized protein</fullName>
    </submittedName>
</protein>
<keyword evidence="1" id="KW-0812">Transmembrane</keyword>
<evidence type="ECO:0000313" key="3">
    <source>
        <dbReference type="Proteomes" id="UP000799778"/>
    </source>
</evidence>
<keyword evidence="3" id="KW-1185">Reference proteome</keyword>
<evidence type="ECO:0000313" key="2">
    <source>
        <dbReference type="EMBL" id="KAF2010608.1"/>
    </source>
</evidence>
<feature type="transmembrane region" description="Helical" evidence="1">
    <location>
        <begin position="39"/>
        <end position="60"/>
    </location>
</feature>
<dbReference type="AlphaFoldDB" id="A0A6A5XCA9"/>
<dbReference type="EMBL" id="ML978076">
    <property type="protein sequence ID" value="KAF2010608.1"/>
    <property type="molecule type" value="Genomic_DNA"/>
</dbReference>
<evidence type="ECO:0000256" key="1">
    <source>
        <dbReference type="SAM" id="Phobius"/>
    </source>
</evidence>
<dbReference type="RefSeq" id="XP_033378947.1">
    <property type="nucleotide sequence ID" value="XM_033534474.1"/>
</dbReference>
<keyword evidence="1" id="KW-0472">Membrane</keyword>
<reference evidence="2" key="1">
    <citation type="journal article" date="2020" name="Stud. Mycol.">
        <title>101 Dothideomycetes genomes: a test case for predicting lifestyles and emergence of pathogens.</title>
        <authorList>
            <person name="Haridas S."/>
            <person name="Albert R."/>
            <person name="Binder M."/>
            <person name="Bloem J."/>
            <person name="Labutti K."/>
            <person name="Salamov A."/>
            <person name="Andreopoulos B."/>
            <person name="Baker S."/>
            <person name="Barry K."/>
            <person name="Bills G."/>
            <person name="Bluhm B."/>
            <person name="Cannon C."/>
            <person name="Castanera R."/>
            <person name="Culley D."/>
            <person name="Daum C."/>
            <person name="Ezra D."/>
            <person name="Gonzalez J."/>
            <person name="Henrissat B."/>
            <person name="Kuo A."/>
            <person name="Liang C."/>
            <person name="Lipzen A."/>
            <person name="Lutzoni F."/>
            <person name="Magnuson J."/>
            <person name="Mondo S."/>
            <person name="Nolan M."/>
            <person name="Ohm R."/>
            <person name="Pangilinan J."/>
            <person name="Park H.-J."/>
            <person name="Ramirez L."/>
            <person name="Alfaro M."/>
            <person name="Sun H."/>
            <person name="Tritt A."/>
            <person name="Yoshinaga Y."/>
            <person name="Zwiers L.-H."/>
            <person name="Turgeon B."/>
            <person name="Goodwin S."/>
            <person name="Spatafora J."/>
            <person name="Crous P."/>
            <person name="Grigoriev I."/>
        </authorList>
    </citation>
    <scope>NUCLEOTIDE SEQUENCE</scope>
    <source>
        <strain evidence="2">CBS 175.79</strain>
    </source>
</reference>
<gene>
    <name evidence="2" type="ORF">BU24DRAFT_61636</name>
</gene>
<sequence length="190" mass="21521">MQTCIVGVQNHTLTFHNFFPPSFLAEKRCHILLALFRRLFIVCSFFAFSDTFCSCLTLTAHGLGALWVWRCWVACLIICVSFFPDANLLYVLHFPASFSGTGVLFYNFVFGWAVRGGFRQWGSLWEGDFVVIPKKANEGHMAGRLVVSCTCTLLFRKRGDGRSIMGLFSTVPVIRDKMKGMKMHASRLID</sequence>
<dbReference type="Proteomes" id="UP000799778">
    <property type="component" value="Unassembled WGS sequence"/>
</dbReference>
<organism evidence="2 3">
    <name type="scientific">Aaosphaeria arxii CBS 175.79</name>
    <dbReference type="NCBI Taxonomy" id="1450172"/>
    <lineage>
        <taxon>Eukaryota</taxon>
        <taxon>Fungi</taxon>
        <taxon>Dikarya</taxon>
        <taxon>Ascomycota</taxon>
        <taxon>Pezizomycotina</taxon>
        <taxon>Dothideomycetes</taxon>
        <taxon>Pleosporomycetidae</taxon>
        <taxon>Pleosporales</taxon>
        <taxon>Pleosporales incertae sedis</taxon>
        <taxon>Aaosphaeria</taxon>
    </lineage>
</organism>
<dbReference type="GeneID" id="54291871"/>
<name>A0A6A5XCA9_9PLEO</name>
<feature type="transmembrane region" description="Helical" evidence="1">
    <location>
        <begin position="67"/>
        <end position="84"/>
    </location>
</feature>
<feature type="transmembrane region" description="Helical" evidence="1">
    <location>
        <begin position="90"/>
        <end position="114"/>
    </location>
</feature>
<proteinExistence type="predicted"/>
<accession>A0A6A5XCA9</accession>